<keyword evidence="1" id="KW-1133">Transmembrane helix</keyword>
<protein>
    <submittedName>
        <fullName evidence="2">Uncharacterized protein</fullName>
    </submittedName>
</protein>
<keyword evidence="1" id="KW-0812">Transmembrane</keyword>
<comment type="caution">
    <text evidence="2">The sequence shown here is derived from an EMBL/GenBank/DDBJ whole genome shotgun (WGS) entry which is preliminary data.</text>
</comment>
<evidence type="ECO:0000313" key="2">
    <source>
        <dbReference type="EMBL" id="GFO17090.1"/>
    </source>
</evidence>
<keyword evidence="3" id="KW-1185">Reference proteome</keyword>
<proteinExistence type="predicted"/>
<reference evidence="2 3" key="1">
    <citation type="journal article" date="2021" name="Elife">
        <title>Chloroplast acquisition without the gene transfer in kleptoplastic sea slugs, Plakobranchus ocellatus.</title>
        <authorList>
            <person name="Maeda T."/>
            <person name="Takahashi S."/>
            <person name="Yoshida T."/>
            <person name="Shimamura S."/>
            <person name="Takaki Y."/>
            <person name="Nagai Y."/>
            <person name="Toyoda A."/>
            <person name="Suzuki Y."/>
            <person name="Arimoto A."/>
            <person name="Ishii H."/>
            <person name="Satoh N."/>
            <person name="Nishiyama T."/>
            <person name="Hasebe M."/>
            <person name="Maruyama T."/>
            <person name="Minagawa J."/>
            <person name="Obokata J."/>
            <person name="Shigenobu S."/>
        </authorList>
    </citation>
    <scope>NUCLEOTIDE SEQUENCE [LARGE SCALE GENOMIC DNA]</scope>
</reference>
<dbReference type="EMBL" id="BLXT01004727">
    <property type="protein sequence ID" value="GFO17090.1"/>
    <property type="molecule type" value="Genomic_DNA"/>
</dbReference>
<keyword evidence="1" id="KW-0472">Membrane</keyword>
<organism evidence="2 3">
    <name type="scientific">Plakobranchus ocellatus</name>
    <dbReference type="NCBI Taxonomy" id="259542"/>
    <lineage>
        <taxon>Eukaryota</taxon>
        <taxon>Metazoa</taxon>
        <taxon>Spiralia</taxon>
        <taxon>Lophotrochozoa</taxon>
        <taxon>Mollusca</taxon>
        <taxon>Gastropoda</taxon>
        <taxon>Heterobranchia</taxon>
        <taxon>Euthyneura</taxon>
        <taxon>Panpulmonata</taxon>
        <taxon>Sacoglossa</taxon>
        <taxon>Placobranchoidea</taxon>
        <taxon>Plakobranchidae</taxon>
        <taxon>Plakobranchus</taxon>
    </lineage>
</organism>
<dbReference type="Proteomes" id="UP000735302">
    <property type="component" value="Unassembled WGS sequence"/>
</dbReference>
<gene>
    <name evidence="2" type="ORF">PoB_004359500</name>
</gene>
<accession>A0AAV4BC24</accession>
<name>A0AAV4BC24_9GAST</name>
<evidence type="ECO:0000256" key="1">
    <source>
        <dbReference type="SAM" id="Phobius"/>
    </source>
</evidence>
<dbReference type="AlphaFoldDB" id="A0AAV4BC24"/>
<feature type="transmembrane region" description="Helical" evidence="1">
    <location>
        <begin position="66"/>
        <end position="83"/>
    </location>
</feature>
<evidence type="ECO:0000313" key="3">
    <source>
        <dbReference type="Proteomes" id="UP000735302"/>
    </source>
</evidence>
<sequence>MHFAGIEETEDERKKQTVERRLAIHPGVLPLVRYKTFRNVPGVRFRALPALISNIFARTEKLGSAVLWYVCLGTMIGMGISFVPDTLSMIWSGDQVQN</sequence>